<evidence type="ECO:0000313" key="2">
    <source>
        <dbReference type="EMBL" id="CAD6200314.1"/>
    </source>
</evidence>
<dbReference type="Gene3D" id="3.40.220.10">
    <property type="entry name" value="Leucine Aminopeptidase, subunit E, domain 1"/>
    <property type="match status" value="1"/>
</dbReference>
<accession>A0A8S1HXT6</accession>
<dbReference type="EMBL" id="CAJGYM010000319">
    <property type="protein sequence ID" value="CAD6200314.1"/>
    <property type="molecule type" value="Genomic_DNA"/>
</dbReference>
<reference evidence="2" key="1">
    <citation type="submission" date="2020-10" db="EMBL/GenBank/DDBJ databases">
        <authorList>
            <person name="Kikuchi T."/>
        </authorList>
    </citation>
    <scope>NUCLEOTIDE SEQUENCE</scope>
    <source>
        <strain evidence="2">NKZ352</strain>
    </source>
</reference>
<feature type="domain" description="Macro" evidence="1">
    <location>
        <begin position="1"/>
        <end position="201"/>
    </location>
</feature>
<protein>
    <recommendedName>
        <fullName evidence="1">Macro domain-containing protein</fullName>
    </recommendedName>
</protein>
<dbReference type="PROSITE" id="PS51154">
    <property type="entry name" value="MACRO"/>
    <property type="match status" value="1"/>
</dbReference>
<proteinExistence type="predicted"/>
<comment type="caution">
    <text evidence="2">The sequence shown here is derived from an EMBL/GenBank/DDBJ whole genome shotgun (WGS) entry which is preliminary data.</text>
</comment>
<dbReference type="AlphaFoldDB" id="A0A8S1HXT6"/>
<dbReference type="SMART" id="SM00506">
    <property type="entry name" value="A1pp"/>
    <property type="match status" value="1"/>
</dbReference>
<dbReference type="Pfam" id="PF01661">
    <property type="entry name" value="Macro"/>
    <property type="match status" value="1"/>
</dbReference>
<name>A0A8S1HXT6_9PELO</name>
<sequence length="680" mass="77221">MFGIQTDAIVNAANKKLEAGGGVDGLMSQHCGPQLQKAKNEIAKVLPNKKLKSAQVVVTEAFSHALAGVVLHVAAPQIQAGHSPTRTQECELRLCYYNALEQAELSSSKTVTFPILGIGIYHWPQEIGTAVAIQSICGFFETHPGTCIETVYLTMMSNSVLQTCLSHTNQEDCKKDVVQLIEIGNSEALLESLEERISRYVRNQLSNYKFELPDLTLFFECLLSVMRAVHLRSTIETTVNNLKGNIKAILEQKVICPKACSASETEARTLLRMNYHVWDETQPYDGFCKMNKLYPQLWAEFVGKEINVDNLREDEPDQLVLMEREEVTEKAVAEMHPEIQLNMEALGILKRTTHIRRCGDDCVAPDTKLLCWAALIQKRLVLLEVLTLSPRKPNLALRMGILRMPAAAEMNGLMVEKTPEELEGINQVEVNLIQKNRPIQPIFNLLDKGGRKTQVKGTTGVMVVVPVPLERTFEHVAETLPSDSNLLLLVNTRYGISRIARLPKILKALKWLKEHSPFYKNIKIDEQFSFSDDQVHFDKDVVTKDTTALLSKNDDYLLTQADIEFQPIRDVQPPPVEGFALDNYFLKSHRYQPMSNDEKNVEAEAFPHLFPSGKFHFGYNRKLPLQLSKYTRSKIRNADNKFRTDVPWVCFMFAKRMQTKYIQNGSSWISQRRKELFIVE</sequence>
<dbReference type="InterPro" id="IPR043472">
    <property type="entry name" value="Macro_dom-like"/>
</dbReference>
<dbReference type="InterPro" id="IPR002589">
    <property type="entry name" value="Macro_dom"/>
</dbReference>
<dbReference type="OrthoDB" id="5876386at2759"/>
<gene>
    <name evidence="2" type="ORF">CAUJ_LOCUS16211</name>
</gene>
<keyword evidence="3" id="KW-1185">Reference proteome</keyword>
<dbReference type="SUPFAM" id="SSF52949">
    <property type="entry name" value="Macro domain-like"/>
    <property type="match status" value="1"/>
</dbReference>
<dbReference type="InterPro" id="IPR046700">
    <property type="entry name" value="DUF6570"/>
</dbReference>
<dbReference type="PANTHER" id="PTHR11106">
    <property type="entry name" value="GANGLIOSIDE INDUCED DIFFERENTIATION ASSOCIATED PROTEIN 2-RELATED"/>
    <property type="match status" value="1"/>
</dbReference>
<dbReference type="Pfam" id="PF20209">
    <property type="entry name" value="DUF6570"/>
    <property type="match status" value="1"/>
</dbReference>
<dbReference type="Proteomes" id="UP000835052">
    <property type="component" value="Unassembled WGS sequence"/>
</dbReference>
<evidence type="ECO:0000313" key="3">
    <source>
        <dbReference type="Proteomes" id="UP000835052"/>
    </source>
</evidence>
<evidence type="ECO:0000259" key="1">
    <source>
        <dbReference type="PROSITE" id="PS51154"/>
    </source>
</evidence>
<organism evidence="2 3">
    <name type="scientific">Caenorhabditis auriculariae</name>
    <dbReference type="NCBI Taxonomy" id="2777116"/>
    <lineage>
        <taxon>Eukaryota</taxon>
        <taxon>Metazoa</taxon>
        <taxon>Ecdysozoa</taxon>
        <taxon>Nematoda</taxon>
        <taxon>Chromadorea</taxon>
        <taxon>Rhabditida</taxon>
        <taxon>Rhabditina</taxon>
        <taxon>Rhabditomorpha</taxon>
        <taxon>Rhabditoidea</taxon>
        <taxon>Rhabditidae</taxon>
        <taxon>Peloderinae</taxon>
        <taxon>Caenorhabditis</taxon>
    </lineage>
</organism>